<sequence length="229" mass="26100">MKWDLLASLPLFIGMSQTELENILTHTRIDFQKVKTGEVFVKRGDKCGRLLIVTQGTILCQARSDDGAYSIEETLAAPIILQADGIFGRFQRYTHTIKAVTAVNAIIIEKEEIQKMLADSLIFRLNLAGFLSTRLQKREQDLWEQLFVPHGQTQAEKGNSTLLHRIKTFLQQRCLSPIGHKVVHIKMTTLGNILGQRRQNISRILNQMQEEGLVRLSRSKIDIPDLQRL</sequence>
<evidence type="ECO:0000313" key="6">
    <source>
        <dbReference type="EMBL" id="EGN57216.1"/>
    </source>
</evidence>
<evidence type="ECO:0000259" key="4">
    <source>
        <dbReference type="PROSITE" id="PS50042"/>
    </source>
</evidence>
<dbReference type="InterPro" id="IPR018490">
    <property type="entry name" value="cNMP-bd_dom_sf"/>
</dbReference>
<dbReference type="RefSeq" id="WP_007574595.1">
    <property type="nucleotide sequence ID" value="NZ_BPTS01000002.1"/>
</dbReference>
<keyword evidence="3" id="KW-0804">Transcription</keyword>
<dbReference type="GO" id="GO:0003677">
    <property type="term" value="F:DNA binding"/>
    <property type="evidence" value="ECO:0007669"/>
    <property type="project" value="UniProtKB-KW"/>
</dbReference>
<dbReference type="InterPro" id="IPR012318">
    <property type="entry name" value="HTH_CRP"/>
</dbReference>
<evidence type="ECO:0000259" key="5">
    <source>
        <dbReference type="PROSITE" id="PS51063"/>
    </source>
</evidence>
<evidence type="ECO:0000256" key="1">
    <source>
        <dbReference type="ARBA" id="ARBA00023015"/>
    </source>
</evidence>
<dbReference type="Pfam" id="PF00027">
    <property type="entry name" value="cNMP_binding"/>
    <property type="match status" value="1"/>
</dbReference>
<dbReference type="HOGENOM" id="CLU_075053_4_1_10"/>
<accession>F8N632</accession>
<reference evidence="7" key="1">
    <citation type="journal article" date="2011" name="Stand. Genomic Sci.">
        <title>Non-contiguous finished genome sequence of the opportunistic oral pathogen Prevotella multisaccharivorax type strain (PPPA20).</title>
        <authorList>
            <person name="Pati A."/>
            <person name="Gronow S."/>
            <person name="Lu M."/>
            <person name="Lapidus A."/>
            <person name="Nolan M."/>
            <person name="Lucas S."/>
            <person name="Hammon N."/>
            <person name="Deshpande S."/>
            <person name="Cheng J.F."/>
            <person name="Tapia R."/>
            <person name="Han C."/>
            <person name="Goodwin L."/>
            <person name="Pitluck S."/>
            <person name="Liolios K."/>
            <person name="Pagani I."/>
            <person name="Mavromatis K."/>
            <person name="Mikhailova N."/>
            <person name="Huntemann M."/>
            <person name="Chen A."/>
            <person name="Palaniappan K."/>
            <person name="Land M."/>
            <person name="Hauser L."/>
            <person name="Detter J.C."/>
            <person name="Brambilla E.M."/>
            <person name="Rohde M."/>
            <person name="Goker M."/>
            <person name="Woyke T."/>
            <person name="Bristow J."/>
            <person name="Eisen J.A."/>
            <person name="Markowitz V."/>
            <person name="Hugenholtz P."/>
            <person name="Kyrpides N.C."/>
            <person name="Klenk H.P."/>
            <person name="Ivanova N."/>
        </authorList>
    </citation>
    <scope>NUCLEOTIDE SEQUENCE [LARGE SCALE GENOMIC DNA]</scope>
    <source>
        <strain evidence="7">DSM 17128</strain>
    </source>
</reference>
<dbReference type="SUPFAM" id="SSF51206">
    <property type="entry name" value="cAMP-binding domain-like"/>
    <property type="match status" value="1"/>
</dbReference>
<gene>
    <name evidence="6" type="ORF">Premu_1811</name>
</gene>
<dbReference type="PROSITE" id="PS50042">
    <property type="entry name" value="CNMP_BINDING_3"/>
    <property type="match status" value="1"/>
</dbReference>
<keyword evidence="1" id="KW-0805">Transcription regulation</keyword>
<organism evidence="6 7">
    <name type="scientific">Hallella multisaccharivorax DSM 17128</name>
    <dbReference type="NCBI Taxonomy" id="688246"/>
    <lineage>
        <taxon>Bacteria</taxon>
        <taxon>Pseudomonadati</taxon>
        <taxon>Bacteroidota</taxon>
        <taxon>Bacteroidia</taxon>
        <taxon>Bacteroidales</taxon>
        <taxon>Prevotellaceae</taxon>
        <taxon>Hallella</taxon>
    </lineage>
</organism>
<dbReference type="STRING" id="688246.Premu_1811"/>
<dbReference type="Pfam" id="PF13545">
    <property type="entry name" value="HTH_Crp_2"/>
    <property type="match status" value="1"/>
</dbReference>
<name>F8N632_9BACT</name>
<dbReference type="SUPFAM" id="SSF46785">
    <property type="entry name" value="Winged helix' DNA-binding domain"/>
    <property type="match status" value="1"/>
</dbReference>
<feature type="domain" description="Cyclic nucleotide-binding" evidence="4">
    <location>
        <begin position="11"/>
        <end position="117"/>
    </location>
</feature>
<evidence type="ECO:0000256" key="2">
    <source>
        <dbReference type="ARBA" id="ARBA00023125"/>
    </source>
</evidence>
<dbReference type="EMBL" id="GL945017">
    <property type="protein sequence ID" value="EGN57216.1"/>
    <property type="molecule type" value="Genomic_DNA"/>
</dbReference>
<dbReference type="OrthoDB" id="9798601at2"/>
<dbReference type="eggNOG" id="COG0664">
    <property type="taxonomic scope" value="Bacteria"/>
</dbReference>
<feature type="domain" description="HTH crp-type" evidence="5">
    <location>
        <begin position="160"/>
        <end position="227"/>
    </location>
</feature>
<keyword evidence="7" id="KW-1185">Reference proteome</keyword>
<dbReference type="InterPro" id="IPR014710">
    <property type="entry name" value="RmlC-like_jellyroll"/>
</dbReference>
<evidence type="ECO:0000313" key="7">
    <source>
        <dbReference type="Proteomes" id="UP000002772"/>
    </source>
</evidence>
<dbReference type="CDD" id="cd00038">
    <property type="entry name" value="CAP_ED"/>
    <property type="match status" value="1"/>
</dbReference>
<evidence type="ECO:0000256" key="3">
    <source>
        <dbReference type="ARBA" id="ARBA00023163"/>
    </source>
</evidence>
<dbReference type="AlphaFoldDB" id="F8N632"/>
<keyword evidence="2" id="KW-0238">DNA-binding</keyword>
<dbReference type="SMART" id="SM00419">
    <property type="entry name" value="HTH_CRP"/>
    <property type="match status" value="1"/>
</dbReference>
<proteinExistence type="predicted"/>
<dbReference type="InterPro" id="IPR036390">
    <property type="entry name" value="WH_DNA-bd_sf"/>
</dbReference>
<dbReference type="Gene3D" id="2.60.120.10">
    <property type="entry name" value="Jelly Rolls"/>
    <property type="match status" value="1"/>
</dbReference>
<dbReference type="Proteomes" id="UP000002772">
    <property type="component" value="Unassembled WGS sequence"/>
</dbReference>
<protein>
    <submittedName>
        <fullName evidence="6">Transcriptional regulator, Crp/Fnr family</fullName>
    </submittedName>
</protein>
<dbReference type="PROSITE" id="PS51063">
    <property type="entry name" value="HTH_CRP_2"/>
    <property type="match status" value="1"/>
</dbReference>
<dbReference type="GO" id="GO:0006355">
    <property type="term" value="P:regulation of DNA-templated transcription"/>
    <property type="evidence" value="ECO:0007669"/>
    <property type="project" value="InterPro"/>
</dbReference>
<dbReference type="InterPro" id="IPR000595">
    <property type="entry name" value="cNMP-bd_dom"/>
</dbReference>